<evidence type="ECO:0000256" key="1">
    <source>
        <dbReference type="ARBA" id="ARBA00004651"/>
    </source>
</evidence>
<feature type="active site" evidence="6">
    <location>
        <position position="323"/>
    </location>
</feature>
<keyword evidence="4 9" id="KW-1133">Transmembrane helix</keyword>
<dbReference type="PANTHER" id="PTHR47371">
    <property type="entry name" value="LIPOTEICHOIC ACID SYNTHASE"/>
    <property type="match status" value="1"/>
</dbReference>
<organism evidence="11 12">
    <name type="scientific">Brumimicrobium salinarum</name>
    <dbReference type="NCBI Taxonomy" id="2058658"/>
    <lineage>
        <taxon>Bacteria</taxon>
        <taxon>Pseudomonadati</taxon>
        <taxon>Bacteroidota</taxon>
        <taxon>Flavobacteriia</taxon>
        <taxon>Flavobacteriales</taxon>
        <taxon>Crocinitomicaceae</taxon>
        <taxon>Brumimicrobium</taxon>
    </lineage>
</organism>
<feature type="binding site" evidence="8">
    <location>
        <position position="283"/>
    </location>
    <ligand>
        <name>Mn(2+)</name>
        <dbReference type="ChEBI" id="CHEBI:29035"/>
    </ligand>
</feature>
<keyword evidence="12" id="KW-1185">Reference proteome</keyword>
<dbReference type="AlphaFoldDB" id="A0A2I0R5X0"/>
<keyword evidence="7" id="KW-0464">Manganese</keyword>
<dbReference type="InterPro" id="IPR000917">
    <property type="entry name" value="Sulfatase_N"/>
</dbReference>
<keyword evidence="2" id="KW-1003">Cell membrane</keyword>
<feature type="transmembrane region" description="Helical" evidence="9">
    <location>
        <begin position="82"/>
        <end position="102"/>
    </location>
</feature>
<accession>A0A2I0R5X0</accession>
<evidence type="ECO:0000313" key="12">
    <source>
        <dbReference type="Proteomes" id="UP000236654"/>
    </source>
</evidence>
<evidence type="ECO:0000256" key="4">
    <source>
        <dbReference type="ARBA" id="ARBA00022989"/>
    </source>
</evidence>
<evidence type="ECO:0000256" key="3">
    <source>
        <dbReference type="ARBA" id="ARBA00022692"/>
    </source>
</evidence>
<dbReference type="CDD" id="cd16015">
    <property type="entry name" value="LTA_synthase"/>
    <property type="match status" value="1"/>
</dbReference>
<protein>
    <recommendedName>
        <fullName evidence="10">Sulfatase N-terminal domain-containing protein</fullName>
    </recommendedName>
</protein>
<name>A0A2I0R5X0_9FLAO</name>
<dbReference type="Gene3D" id="3.40.720.10">
    <property type="entry name" value="Alkaline Phosphatase, subunit A"/>
    <property type="match status" value="1"/>
</dbReference>
<gene>
    <name evidence="11" type="ORF">CW751_01050</name>
</gene>
<dbReference type="InterPro" id="IPR050448">
    <property type="entry name" value="OpgB/LTA_synthase_biosynth"/>
</dbReference>
<feature type="binding site" evidence="8">
    <location>
        <position position="492"/>
    </location>
    <ligand>
        <name>Mn(2+)</name>
        <dbReference type="ChEBI" id="CHEBI:29035"/>
    </ligand>
</feature>
<evidence type="ECO:0000256" key="9">
    <source>
        <dbReference type="SAM" id="Phobius"/>
    </source>
</evidence>
<dbReference type="GO" id="GO:0046872">
    <property type="term" value="F:metal ion binding"/>
    <property type="evidence" value="ECO:0007669"/>
    <property type="project" value="UniProtKB-KW"/>
</dbReference>
<dbReference type="OrthoDB" id="9777768at2"/>
<feature type="transmembrane region" description="Helical" evidence="9">
    <location>
        <begin position="54"/>
        <end position="75"/>
    </location>
</feature>
<sequence>MKIIKKAILAFVLLLLFWVLVFDFQRVLFSIHYLDKLKDNSFWEWIQIFFHSIRLDLATGSVLSVLPLVLITIFISTQKKLFFNLFKIILIVELVLVAMIHAGEINAYGEWNHKLTSRVFMHLSNPDEVFRTADYTMTVLFILYLILEIVFGWKVSKWLFKTTRFNVEQTQIWLKLLLYIPILPVLLGLQFLLARGGWQQIPINIDASYFSKNFVINDISVNSPYFFGKSFLLFKRSNIGEFLSNYSQEELANTMSDFLNYEKEHDNYILENTSPNLVFVILESWTSTVSSRLSGKPGATPNFDELSKSGVLFTNLYATGSTSEIGNASIFSGYPALPEISISMQPFKHRKLKSLNQSLMHRDYTSGYLFSGDLKYGNIDSYFNDHGFDRIQDESDFPSNLERGKLNYYDEDLYDLFLNKINRQEEPFLECAFTGSTHSPYDFPGHNKESWKGKAANFMNSVIYADQCLAEFIQEAEKQKWHENTLFIIVADHGHASPYISNPNDAEFYRIPLLLYGPALKDAARGMVIDKVGSQADIAATLLYQMKVDTGKDYPWSKDLLNPNVPEFALHATTRGFGWVTPAGKFTFHLDYQKYIVNTFDPQMLPQERKRCDAFMQMIYEEYESL</sequence>
<evidence type="ECO:0000256" key="6">
    <source>
        <dbReference type="PIRSR" id="PIRSR005091-1"/>
    </source>
</evidence>
<dbReference type="InterPro" id="IPR017850">
    <property type="entry name" value="Alkaline_phosphatase_core_sf"/>
</dbReference>
<feature type="transmembrane region" description="Helical" evidence="9">
    <location>
        <begin position="135"/>
        <end position="155"/>
    </location>
</feature>
<evidence type="ECO:0000256" key="5">
    <source>
        <dbReference type="ARBA" id="ARBA00023136"/>
    </source>
</evidence>
<keyword evidence="7" id="KW-0479">Metal-binding</keyword>
<evidence type="ECO:0000256" key="7">
    <source>
        <dbReference type="PIRSR" id="PIRSR005091-2"/>
    </source>
</evidence>
<evidence type="ECO:0000313" key="11">
    <source>
        <dbReference type="EMBL" id="PKR81955.1"/>
    </source>
</evidence>
<feature type="binding site" evidence="7">
    <location>
        <position position="438"/>
    </location>
    <ligand>
        <name>substrate</name>
    </ligand>
</feature>
<dbReference type="SUPFAM" id="SSF53649">
    <property type="entry name" value="Alkaline phosphatase-like"/>
    <property type="match status" value="1"/>
</dbReference>
<proteinExistence type="predicted"/>
<keyword evidence="5 9" id="KW-0472">Membrane</keyword>
<evidence type="ECO:0000259" key="10">
    <source>
        <dbReference type="Pfam" id="PF00884"/>
    </source>
</evidence>
<comment type="caution">
    <text evidence="11">The sequence shown here is derived from an EMBL/GenBank/DDBJ whole genome shotgun (WGS) entry which is preliminary data.</text>
</comment>
<dbReference type="RefSeq" id="WP_101333101.1">
    <property type="nucleotide sequence ID" value="NZ_PJNI01000001.1"/>
</dbReference>
<evidence type="ECO:0000256" key="2">
    <source>
        <dbReference type="ARBA" id="ARBA00022475"/>
    </source>
</evidence>
<dbReference type="GO" id="GO:0005886">
    <property type="term" value="C:plasma membrane"/>
    <property type="evidence" value="ECO:0007669"/>
    <property type="project" value="UniProtKB-SubCell"/>
</dbReference>
<dbReference type="Proteomes" id="UP000236654">
    <property type="component" value="Unassembled WGS sequence"/>
</dbReference>
<dbReference type="EMBL" id="PJNI01000001">
    <property type="protein sequence ID" value="PKR81955.1"/>
    <property type="molecule type" value="Genomic_DNA"/>
</dbReference>
<dbReference type="Pfam" id="PF00884">
    <property type="entry name" value="Sulfatase"/>
    <property type="match status" value="1"/>
</dbReference>
<feature type="binding site" evidence="8">
    <location>
        <position position="493"/>
    </location>
    <ligand>
        <name>Mn(2+)</name>
        <dbReference type="ChEBI" id="CHEBI:29035"/>
    </ligand>
</feature>
<dbReference type="PANTHER" id="PTHR47371:SF3">
    <property type="entry name" value="PHOSPHOGLYCEROL TRANSFERASE I"/>
    <property type="match status" value="1"/>
</dbReference>
<comment type="subcellular location">
    <subcellularLocation>
        <location evidence="1">Cell membrane</location>
        <topology evidence="1">Multi-pass membrane protein</topology>
    </subcellularLocation>
</comment>
<dbReference type="PIRSF" id="PIRSF005091">
    <property type="entry name" value="Mmb_sulf_HI1246"/>
    <property type="match status" value="1"/>
</dbReference>
<dbReference type="InterPro" id="IPR012160">
    <property type="entry name" value="LtaS-like"/>
</dbReference>
<evidence type="ECO:0000256" key="8">
    <source>
        <dbReference type="PIRSR" id="PIRSR005091-3"/>
    </source>
</evidence>
<keyword evidence="3 9" id="KW-0812">Transmembrane</keyword>
<feature type="transmembrane region" description="Helical" evidence="9">
    <location>
        <begin position="176"/>
        <end position="198"/>
    </location>
</feature>
<reference evidence="11 12" key="1">
    <citation type="submission" date="2017-12" db="EMBL/GenBank/DDBJ databases">
        <title>The draft genome sequence of Brumimicrobium saltpan LHR20.</title>
        <authorList>
            <person name="Do Z.-J."/>
            <person name="Luo H.-R."/>
        </authorList>
    </citation>
    <scope>NUCLEOTIDE SEQUENCE [LARGE SCALE GENOMIC DNA]</scope>
    <source>
        <strain evidence="11 12">LHR20</strain>
    </source>
</reference>
<feature type="domain" description="Sulfatase N-terminal" evidence="10">
    <location>
        <begin position="275"/>
        <end position="546"/>
    </location>
</feature>